<keyword evidence="5" id="KW-1185">Reference proteome</keyword>
<feature type="signal peptide" evidence="3">
    <location>
        <begin position="1"/>
        <end position="16"/>
    </location>
</feature>
<feature type="compositionally biased region" description="Pro residues" evidence="1">
    <location>
        <begin position="90"/>
        <end position="99"/>
    </location>
</feature>
<name>A0AAE0INF8_9PEZI</name>
<gene>
    <name evidence="4" type="ORF">B0T19DRAFT_424367</name>
</gene>
<organism evidence="4 5">
    <name type="scientific">Cercophora scortea</name>
    <dbReference type="NCBI Taxonomy" id="314031"/>
    <lineage>
        <taxon>Eukaryota</taxon>
        <taxon>Fungi</taxon>
        <taxon>Dikarya</taxon>
        <taxon>Ascomycota</taxon>
        <taxon>Pezizomycotina</taxon>
        <taxon>Sordariomycetes</taxon>
        <taxon>Sordariomycetidae</taxon>
        <taxon>Sordariales</taxon>
        <taxon>Lasiosphaeriaceae</taxon>
        <taxon>Cercophora</taxon>
    </lineage>
</organism>
<keyword evidence="2" id="KW-0812">Transmembrane</keyword>
<dbReference type="EMBL" id="JAUEPO010000003">
    <property type="protein sequence ID" value="KAK3328376.1"/>
    <property type="molecule type" value="Genomic_DNA"/>
</dbReference>
<feature type="chain" id="PRO_5041992651" evidence="3">
    <location>
        <begin position="17"/>
        <end position="337"/>
    </location>
</feature>
<keyword evidence="2" id="KW-0472">Membrane</keyword>
<dbReference type="AlphaFoldDB" id="A0AAE0INF8"/>
<accession>A0AAE0INF8</accession>
<evidence type="ECO:0000256" key="2">
    <source>
        <dbReference type="SAM" id="Phobius"/>
    </source>
</evidence>
<keyword evidence="3" id="KW-0732">Signal</keyword>
<evidence type="ECO:0000313" key="4">
    <source>
        <dbReference type="EMBL" id="KAK3328376.1"/>
    </source>
</evidence>
<feature type="region of interest" description="Disordered" evidence="1">
    <location>
        <begin position="75"/>
        <end position="105"/>
    </location>
</feature>
<reference evidence="4" key="2">
    <citation type="submission" date="2023-06" db="EMBL/GenBank/DDBJ databases">
        <authorList>
            <consortium name="Lawrence Berkeley National Laboratory"/>
            <person name="Haridas S."/>
            <person name="Hensen N."/>
            <person name="Bonometti L."/>
            <person name="Westerberg I."/>
            <person name="Brannstrom I.O."/>
            <person name="Guillou S."/>
            <person name="Cros-Aarteil S."/>
            <person name="Calhoun S."/>
            <person name="Kuo A."/>
            <person name="Mondo S."/>
            <person name="Pangilinan J."/>
            <person name="Riley R."/>
            <person name="Labutti K."/>
            <person name="Andreopoulos B."/>
            <person name="Lipzen A."/>
            <person name="Chen C."/>
            <person name="Yanf M."/>
            <person name="Daum C."/>
            <person name="Ng V."/>
            <person name="Clum A."/>
            <person name="Steindorff A."/>
            <person name="Ohm R."/>
            <person name="Martin F."/>
            <person name="Silar P."/>
            <person name="Natvig D."/>
            <person name="Lalanne C."/>
            <person name="Gautier V."/>
            <person name="Ament-Velasquez S.L."/>
            <person name="Kruys A."/>
            <person name="Hutchinson M.I."/>
            <person name="Powell A.J."/>
            <person name="Barry K."/>
            <person name="Miller A.N."/>
            <person name="Grigoriev I.V."/>
            <person name="Debuchy R."/>
            <person name="Gladieux P."/>
            <person name="Thoren M.H."/>
            <person name="Johannesson H."/>
        </authorList>
    </citation>
    <scope>NUCLEOTIDE SEQUENCE</scope>
    <source>
        <strain evidence="4">SMH4131-1</strain>
    </source>
</reference>
<feature type="transmembrane region" description="Helical" evidence="2">
    <location>
        <begin position="199"/>
        <end position="219"/>
    </location>
</feature>
<sequence length="337" mass="37318">MAAVLFLLINYIQVVAREMVKQGIGEMEDHNPRLYCLHGHPKFSLILFGKTRSSLRSSDAAQPLRTRNSSLASAPFSIQTQQPRGTRPTVNPPLSPLPRPKQNRRQAGRVLSICICRQPCQIRTAPLTDFIKITAMVLSCFFFFLHLLVPNALPPVGRFLCLSSATAKTFLGYGNEEISRSGVVGPGRRIEKARGHLHGAFRSGFFLSSVWCWWILGFLGRGYNMTWRMSSSLLLCYAMPRRLCWNLPFVLLWQRQAGLAGAGCVSATCLDMQSTWTAVLGSQAHACSVLAVVVVLVGWSLAGHGQSEFFSCEKLVGRGKRSTVRTARPLHGLWCAL</sequence>
<evidence type="ECO:0000313" key="5">
    <source>
        <dbReference type="Proteomes" id="UP001286456"/>
    </source>
</evidence>
<evidence type="ECO:0000256" key="1">
    <source>
        <dbReference type="SAM" id="MobiDB-lite"/>
    </source>
</evidence>
<evidence type="ECO:0000256" key="3">
    <source>
        <dbReference type="SAM" id="SignalP"/>
    </source>
</evidence>
<keyword evidence="2" id="KW-1133">Transmembrane helix</keyword>
<comment type="caution">
    <text evidence="4">The sequence shown here is derived from an EMBL/GenBank/DDBJ whole genome shotgun (WGS) entry which is preliminary data.</text>
</comment>
<dbReference type="Proteomes" id="UP001286456">
    <property type="component" value="Unassembled WGS sequence"/>
</dbReference>
<protein>
    <submittedName>
        <fullName evidence="4">Uncharacterized protein</fullName>
    </submittedName>
</protein>
<proteinExistence type="predicted"/>
<feature type="compositionally biased region" description="Polar residues" evidence="1">
    <location>
        <begin position="75"/>
        <end position="84"/>
    </location>
</feature>
<feature type="transmembrane region" description="Helical" evidence="2">
    <location>
        <begin position="282"/>
        <end position="302"/>
    </location>
</feature>
<reference evidence="4" key="1">
    <citation type="journal article" date="2023" name="Mol. Phylogenet. Evol.">
        <title>Genome-scale phylogeny and comparative genomics of the fungal order Sordariales.</title>
        <authorList>
            <person name="Hensen N."/>
            <person name="Bonometti L."/>
            <person name="Westerberg I."/>
            <person name="Brannstrom I.O."/>
            <person name="Guillou S."/>
            <person name="Cros-Aarteil S."/>
            <person name="Calhoun S."/>
            <person name="Haridas S."/>
            <person name="Kuo A."/>
            <person name="Mondo S."/>
            <person name="Pangilinan J."/>
            <person name="Riley R."/>
            <person name="LaButti K."/>
            <person name="Andreopoulos B."/>
            <person name="Lipzen A."/>
            <person name="Chen C."/>
            <person name="Yan M."/>
            <person name="Daum C."/>
            <person name="Ng V."/>
            <person name="Clum A."/>
            <person name="Steindorff A."/>
            <person name="Ohm R.A."/>
            <person name="Martin F."/>
            <person name="Silar P."/>
            <person name="Natvig D.O."/>
            <person name="Lalanne C."/>
            <person name="Gautier V."/>
            <person name="Ament-Velasquez S.L."/>
            <person name="Kruys A."/>
            <person name="Hutchinson M.I."/>
            <person name="Powell A.J."/>
            <person name="Barry K."/>
            <person name="Miller A.N."/>
            <person name="Grigoriev I.V."/>
            <person name="Debuchy R."/>
            <person name="Gladieux P."/>
            <person name="Hiltunen Thoren M."/>
            <person name="Johannesson H."/>
        </authorList>
    </citation>
    <scope>NUCLEOTIDE SEQUENCE</scope>
    <source>
        <strain evidence="4">SMH4131-1</strain>
    </source>
</reference>